<proteinExistence type="predicted"/>
<name>L8GGG2_ACACF</name>
<dbReference type="VEuPathDB" id="AmoebaDB:ACA1_189410"/>
<dbReference type="Pfam" id="PF00651">
    <property type="entry name" value="BTB"/>
    <property type="match status" value="2"/>
</dbReference>
<feature type="region of interest" description="Disordered" evidence="1">
    <location>
        <begin position="192"/>
        <end position="279"/>
    </location>
</feature>
<dbReference type="RefSeq" id="XP_004333299.1">
    <property type="nucleotide sequence ID" value="XM_004333251.1"/>
</dbReference>
<sequence length="764" mass="82570">MATFFSAGFGQYLESGEFGDVALVAAEGGERFVAHRLVLAYSSAHFARLLLPQPPSPSASAPHSSCPSSPSVSSPSSSRAPSSSRCGSPLASPTSPPARAANRSVSSDGALLGGSSAALVDGDDINWPKATKKKKKKKKDKDKEKEKRKEQRRAKKGKERALSSGNDSTEGSTRDSGSSLTVAVAAPTVPVATTSGGHKVVGEGAADKGSGTASGETAAEGGAAQPQIPAPPPPPVRLARRATGGSTSSGSVVLQRPSAQTLKRSNDTHHHHHHSHHANGIAISRSLSGSSNFFGSVRRGGGGGGGMKTASGSVMTLSSFGTPRSYSSSLSGEGAALAGSDLTTHTMDEVIYPSSSSTPPGTAGHERQAAVADELPVIQLDFPDPNRIFPAVLRFIYEGVIEILPENAIPLLAMADHYCIEILKKLCSDYVVANIDRENALWMLERAMLYNAEEIITTCVNVIARNFSYIYNANYNILPYRLLVSILEHPCLAVKALGEWPLFQIVWDYIKEHKDLTSQEQYRLFGTVRYRWMTTDELAQTQAANIVPSDFIIEALMARLKEAERDKAEEVGMCAEQDPTSRRLLPRPSFGILFDYAYDYDQKGIIFWIATNRGREPWTNPHSAGRLRVTASSIEKGDPVKLVSKKPSELWSGDVPASWFAIDLGPSRTLVPNYYTLRHGGNYKADSLRTWDLQGSSDGKTWIVLKRHTNDTSLSGPFATHSWPIPSVTEAYRHFRILQTGHNSSNHNFLVLSGVEFYGELYES</sequence>
<feature type="domain" description="F5/8 type C" evidence="2">
    <location>
        <begin position="608"/>
        <end position="760"/>
    </location>
</feature>
<feature type="compositionally biased region" description="Polar residues" evidence="1">
    <location>
        <begin position="163"/>
        <end position="180"/>
    </location>
</feature>
<dbReference type="CDD" id="cd14733">
    <property type="entry name" value="BACK"/>
    <property type="match status" value="1"/>
</dbReference>
<dbReference type="PROSITE" id="PS50097">
    <property type="entry name" value="BTB"/>
    <property type="match status" value="1"/>
</dbReference>
<dbReference type="SUPFAM" id="SSF54695">
    <property type="entry name" value="POZ domain"/>
    <property type="match status" value="1"/>
</dbReference>
<organism evidence="4 5">
    <name type="scientific">Acanthamoeba castellanii (strain ATCC 30010 / Neff)</name>
    <dbReference type="NCBI Taxonomy" id="1257118"/>
    <lineage>
        <taxon>Eukaryota</taxon>
        <taxon>Amoebozoa</taxon>
        <taxon>Discosea</taxon>
        <taxon>Longamoebia</taxon>
        <taxon>Centramoebida</taxon>
        <taxon>Acanthamoebidae</taxon>
        <taxon>Acanthamoeba</taxon>
    </lineage>
</organism>
<evidence type="ECO:0000313" key="5">
    <source>
        <dbReference type="Proteomes" id="UP000011083"/>
    </source>
</evidence>
<dbReference type="PROSITE" id="PS50022">
    <property type="entry name" value="FA58C_3"/>
    <property type="match status" value="1"/>
</dbReference>
<dbReference type="InterPro" id="IPR011705">
    <property type="entry name" value="BACK"/>
</dbReference>
<dbReference type="PANTHER" id="PTHR47457">
    <property type="entry name" value="OS05G0345500 PROTEIN"/>
    <property type="match status" value="1"/>
</dbReference>
<dbReference type="InterPro" id="IPR008979">
    <property type="entry name" value="Galactose-bd-like_sf"/>
</dbReference>
<evidence type="ECO:0000256" key="1">
    <source>
        <dbReference type="SAM" id="MobiDB-lite"/>
    </source>
</evidence>
<feature type="compositionally biased region" description="Low complexity" evidence="1">
    <location>
        <begin position="241"/>
        <end position="251"/>
    </location>
</feature>
<reference evidence="4 5" key="1">
    <citation type="journal article" date="2013" name="Genome Biol.">
        <title>Genome of Acanthamoeba castellanii highlights extensive lateral gene transfer and early evolution of tyrosine kinase signaling.</title>
        <authorList>
            <person name="Clarke M."/>
            <person name="Lohan A.J."/>
            <person name="Liu B."/>
            <person name="Lagkouvardos I."/>
            <person name="Roy S."/>
            <person name="Zafar N."/>
            <person name="Bertelli C."/>
            <person name="Schilde C."/>
            <person name="Kianianmomeni A."/>
            <person name="Burglin T.R."/>
            <person name="Frech C."/>
            <person name="Turcotte B."/>
            <person name="Kopec K.O."/>
            <person name="Synnott J.M."/>
            <person name="Choo C."/>
            <person name="Paponov I."/>
            <person name="Finkler A."/>
            <person name="Soon Heng Tan C."/>
            <person name="Hutchins A.P."/>
            <person name="Weinmeier T."/>
            <person name="Rattei T."/>
            <person name="Chu J.S."/>
            <person name="Gimenez G."/>
            <person name="Irimia M."/>
            <person name="Rigden D.J."/>
            <person name="Fitzpatrick D.A."/>
            <person name="Lorenzo-Morales J."/>
            <person name="Bateman A."/>
            <person name="Chiu C.H."/>
            <person name="Tang P."/>
            <person name="Hegemann P."/>
            <person name="Fromm H."/>
            <person name="Raoult D."/>
            <person name="Greub G."/>
            <person name="Miranda-Saavedra D."/>
            <person name="Chen N."/>
            <person name="Nash P."/>
            <person name="Ginger M.L."/>
            <person name="Horn M."/>
            <person name="Schaap P."/>
            <person name="Caler L."/>
            <person name="Loftus B."/>
        </authorList>
    </citation>
    <scope>NUCLEOTIDE SEQUENCE [LARGE SCALE GENOMIC DNA]</scope>
    <source>
        <strain evidence="4 5">Neff</strain>
    </source>
</reference>
<dbReference type="InterPro" id="IPR000210">
    <property type="entry name" value="BTB/POZ_dom"/>
</dbReference>
<evidence type="ECO:0000259" key="3">
    <source>
        <dbReference type="PROSITE" id="PS50097"/>
    </source>
</evidence>
<dbReference type="PANTHER" id="PTHR47457:SF1">
    <property type="entry name" value="BTB DOMAIN-CONTAINING PROTEIN-RELATED"/>
    <property type="match status" value="1"/>
</dbReference>
<dbReference type="OrthoDB" id="10266865at2759"/>
<feature type="region of interest" description="Disordered" evidence="1">
    <location>
        <begin position="54"/>
        <end position="180"/>
    </location>
</feature>
<dbReference type="InterPro" id="IPR000421">
    <property type="entry name" value="FA58C"/>
</dbReference>
<keyword evidence="5" id="KW-1185">Reference proteome</keyword>
<dbReference type="GeneID" id="14911778"/>
<dbReference type="Gene3D" id="3.30.710.10">
    <property type="entry name" value="Potassium Channel Kv1.1, Chain A"/>
    <property type="match status" value="2"/>
</dbReference>
<feature type="compositionally biased region" description="Low complexity" evidence="1">
    <location>
        <begin position="209"/>
        <end position="227"/>
    </location>
</feature>
<accession>L8GGG2</accession>
<dbReference type="EMBL" id="KB008154">
    <property type="protein sequence ID" value="ELR11286.1"/>
    <property type="molecule type" value="Genomic_DNA"/>
</dbReference>
<dbReference type="SMART" id="SM00225">
    <property type="entry name" value="BTB"/>
    <property type="match status" value="1"/>
</dbReference>
<feature type="compositionally biased region" description="Low complexity" evidence="1">
    <location>
        <begin position="104"/>
        <end position="120"/>
    </location>
</feature>
<dbReference type="Gene3D" id="2.60.120.260">
    <property type="entry name" value="Galactose-binding domain-like"/>
    <property type="match status" value="1"/>
</dbReference>
<feature type="compositionally biased region" description="Low complexity" evidence="1">
    <location>
        <begin position="58"/>
        <end position="89"/>
    </location>
</feature>
<feature type="domain" description="BTB" evidence="3">
    <location>
        <begin position="19"/>
        <end position="50"/>
    </location>
</feature>
<dbReference type="STRING" id="1257118.L8GGG2"/>
<evidence type="ECO:0000259" key="2">
    <source>
        <dbReference type="PROSITE" id="PS50022"/>
    </source>
</evidence>
<dbReference type="InterPro" id="IPR011333">
    <property type="entry name" value="SKP1/BTB/POZ_sf"/>
</dbReference>
<dbReference type="Proteomes" id="UP000011083">
    <property type="component" value="Unassembled WGS sequence"/>
</dbReference>
<protein>
    <submittedName>
        <fullName evidence="4">BTB/POZ domain containing protein</fullName>
    </submittedName>
</protein>
<feature type="compositionally biased region" description="Basic residues" evidence="1">
    <location>
        <begin position="130"/>
        <end position="140"/>
    </location>
</feature>
<evidence type="ECO:0000313" key="4">
    <source>
        <dbReference type="EMBL" id="ELR11286.1"/>
    </source>
</evidence>
<dbReference type="OMA" id="CIFVIAR"/>
<dbReference type="SUPFAM" id="SSF49785">
    <property type="entry name" value="Galactose-binding domain-like"/>
    <property type="match status" value="1"/>
</dbReference>
<gene>
    <name evidence="4" type="ORF">ACA1_189410</name>
</gene>
<dbReference type="Pfam" id="PF07707">
    <property type="entry name" value="BACK"/>
    <property type="match status" value="1"/>
</dbReference>
<dbReference type="AlphaFoldDB" id="L8GGG2"/>
<dbReference type="KEGG" id="acan:ACA1_189410"/>